<protein>
    <submittedName>
        <fullName evidence="1">Uncharacterized protein</fullName>
    </submittedName>
</protein>
<proteinExistence type="predicted"/>
<dbReference type="OrthoDB" id="2387002at2759"/>
<evidence type="ECO:0000313" key="1">
    <source>
        <dbReference type="EMBL" id="GES95898.1"/>
    </source>
</evidence>
<gene>
    <name evidence="1" type="ORF">RCL2_002255900</name>
</gene>
<dbReference type="EMBL" id="BLAL01000246">
    <property type="protein sequence ID" value="GES95898.1"/>
    <property type="molecule type" value="Genomic_DNA"/>
</dbReference>
<evidence type="ECO:0000313" key="2">
    <source>
        <dbReference type="Proteomes" id="UP000615446"/>
    </source>
</evidence>
<reference evidence="1" key="1">
    <citation type="submission" date="2019-10" db="EMBL/GenBank/DDBJ databases">
        <title>Conservation and host-specific expression of non-tandemly repeated heterogenous ribosome RNA gene in arbuscular mycorrhizal fungi.</title>
        <authorList>
            <person name="Maeda T."/>
            <person name="Kobayashi Y."/>
            <person name="Nakagawa T."/>
            <person name="Ezawa T."/>
            <person name="Yamaguchi K."/>
            <person name="Bino T."/>
            <person name="Nishimoto Y."/>
            <person name="Shigenobu S."/>
            <person name="Kawaguchi M."/>
        </authorList>
    </citation>
    <scope>NUCLEOTIDE SEQUENCE</scope>
    <source>
        <strain evidence="1">HR1</strain>
    </source>
</reference>
<organism evidence="1 2">
    <name type="scientific">Rhizophagus clarus</name>
    <dbReference type="NCBI Taxonomy" id="94130"/>
    <lineage>
        <taxon>Eukaryota</taxon>
        <taxon>Fungi</taxon>
        <taxon>Fungi incertae sedis</taxon>
        <taxon>Mucoromycota</taxon>
        <taxon>Glomeromycotina</taxon>
        <taxon>Glomeromycetes</taxon>
        <taxon>Glomerales</taxon>
        <taxon>Glomeraceae</taxon>
        <taxon>Rhizophagus</taxon>
    </lineage>
</organism>
<sequence length="97" mass="11251">MVLIHIPSAQTISQRYVELPIHYFPYYYCFVSVPTPEQVAEDERRNSAAYTRRTTVVHPKPSYKINPNHIWEKNGYCPSSWSTTTAAKSDIKYPLSL</sequence>
<dbReference type="AlphaFoldDB" id="A0A8H3QXL1"/>
<comment type="caution">
    <text evidence="1">The sequence shown here is derived from an EMBL/GenBank/DDBJ whole genome shotgun (WGS) entry which is preliminary data.</text>
</comment>
<name>A0A8H3QXL1_9GLOM</name>
<accession>A0A8H3QXL1</accession>
<dbReference type="Proteomes" id="UP000615446">
    <property type="component" value="Unassembled WGS sequence"/>
</dbReference>